<reference evidence="13 14" key="1">
    <citation type="submission" date="2016-11" db="EMBL/GenBank/DDBJ databases">
        <authorList>
            <person name="Jaros S."/>
            <person name="Januszkiewicz K."/>
            <person name="Wedrychowicz H."/>
        </authorList>
    </citation>
    <scope>NUCLEOTIDE SEQUENCE [LARGE SCALE GENOMIC DNA]</scope>
</reference>
<keyword evidence="8" id="KW-0460">Magnesium</keyword>
<feature type="compositionally biased region" description="Basic and acidic residues" evidence="11">
    <location>
        <begin position="45"/>
        <end position="59"/>
    </location>
</feature>
<evidence type="ECO:0000313" key="14">
    <source>
        <dbReference type="Proteomes" id="UP000249464"/>
    </source>
</evidence>
<evidence type="ECO:0000256" key="6">
    <source>
        <dbReference type="ARBA" id="ARBA00022763"/>
    </source>
</evidence>
<evidence type="ECO:0000256" key="2">
    <source>
        <dbReference type="ARBA" id="ARBA00001946"/>
    </source>
</evidence>
<gene>
    <name evidence="13" type="primary">BQ5605_C002g01134</name>
    <name evidence="13" type="ORF">BQ5605_C002G01134</name>
</gene>
<comment type="cofactor">
    <cofactor evidence="2">
        <name>Mg(2+)</name>
        <dbReference type="ChEBI" id="CHEBI:18420"/>
    </cofactor>
</comment>
<accession>A0A2X0NVK6</accession>
<dbReference type="GO" id="GO:0005737">
    <property type="term" value="C:cytoplasm"/>
    <property type="evidence" value="ECO:0007669"/>
    <property type="project" value="TreeGrafter"/>
</dbReference>
<dbReference type="GO" id="GO:0004518">
    <property type="term" value="F:nuclease activity"/>
    <property type="evidence" value="ECO:0007669"/>
    <property type="project" value="UniProtKB-KW"/>
</dbReference>
<dbReference type="GO" id="GO:0006302">
    <property type="term" value="P:double-strand break repair"/>
    <property type="evidence" value="ECO:0007669"/>
    <property type="project" value="TreeGrafter"/>
</dbReference>
<dbReference type="EMBL" id="FQNC01000041">
    <property type="protein sequence ID" value="SGY30247.1"/>
    <property type="molecule type" value="Genomic_DNA"/>
</dbReference>
<feature type="domain" description="Endonuclease/exonuclease/phosphatase" evidence="12">
    <location>
        <begin position="117"/>
        <end position="428"/>
    </location>
</feature>
<evidence type="ECO:0000256" key="9">
    <source>
        <dbReference type="ARBA" id="ARBA00023204"/>
    </source>
</evidence>
<evidence type="ECO:0000313" key="13">
    <source>
        <dbReference type="EMBL" id="SGY30247.1"/>
    </source>
</evidence>
<dbReference type="Pfam" id="PF03372">
    <property type="entry name" value="Exo_endo_phos"/>
    <property type="match status" value="1"/>
</dbReference>
<evidence type="ECO:0000256" key="7">
    <source>
        <dbReference type="ARBA" id="ARBA00022801"/>
    </source>
</evidence>
<dbReference type="PANTHER" id="PTHR15822">
    <property type="entry name" value="TRAF AND TNF RECEPTOR-ASSOCIATED PROTEIN"/>
    <property type="match status" value="1"/>
</dbReference>
<dbReference type="GO" id="GO:0003697">
    <property type="term" value="F:single-stranded DNA binding"/>
    <property type="evidence" value="ECO:0007669"/>
    <property type="project" value="TreeGrafter"/>
</dbReference>
<dbReference type="GO" id="GO:0070260">
    <property type="term" value="F:5'-tyrosyl-DNA phosphodiesterase activity"/>
    <property type="evidence" value="ECO:0007669"/>
    <property type="project" value="TreeGrafter"/>
</dbReference>
<organism evidence="13 14">
    <name type="scientific">Microbotryum silenes-dioicae</name>
    <dbReference type="NCBI Taxonomy" id="796604"/>
    <lineage>
        <taxon>Eukaryota</taxon>
        <taxon>Fungi</taxon>
        <taxon>Dikarya</taxon>
        <taxon>Basidiomycota</taxon>
        <taxon>Pucciniomycotina</taxon>
        <taxon>Microbotryomycetes</taxon>
        <taxon>Microbotryales</taxon>
        <taxon>Microbotryaceae</taxon>
        <taxon>Microbotryum</taxon>
    </lineage>
</organism>
<dbReference type="InterPro" id="IPR005135">
    <property type="entry name" value="Endo/exonuclease/phosphatase"/>
</dbReference>
<dbReference type="Gene3D" id="3.60.10.10">
    <property type="entry name" value="Endonuclease/exonuclease/phosphatase"/>
    <property type="match status" value="1"/>
</dbReference>
<keyword evidence="14" id="KW-1185">Reference proteome</keyword>
<comment type="subcellular location">
    <subcellularLocation>
        <location evidence="3">Nucleus</location>
        <location evidence="3">PML body</location>
    </subcellularLocation>
</comment>
<evidence type="ECO:0000256" key="4">
    <source>
        <dbReference type="ARBA" id="ARBA00022722"/>
    </source>
</evidence>
<name>A0A2X0NVK6_9BASI</name>
<keyword evidence="7" id="KW-0378">Hydrolase</keyword>
<feature type="compositionally biased region" description="Basic residues" evidence="11">
    <location>
        <begin position="1"/>
        <end position="12"/>
    </location>
</feature>
<dbReference type="AlphaFoldDB" id="A0A2X0NVK6"/>
<evidence type="ECO:0000256" key="8">
    <source>
        <dbReference type="ARBA" id="ARBA00022842"/>
    </source>
</evidence>
<keyword evidence="9" id="KW-0234">DNA repair</keyword>
<evidence type="ECO:0000256" key="3">
    <source>
        <dbReference type="ARBA" id="ARBA00004322"/>
    </source>
</evidence>
<evidence type="ECO:0000256" key="11">
    <source>
        <dbReference type="SAM" id="MobiDB-lite"/>
    </source>
</evidence>
<dbReference type="SUPFAM" id="SSF56219">
    <property type="entry name" value="DNase I-like"/>
    <property type="match status" value="1"/>
</dbReference>
<dbReference type="GO" id="GO:0046872">
    <property type="term" value="F:metal ion binding"/>
    <property type="evidence" value="ECO:0007669"/>
    <property type="project" value="UniProtKB-KW"/>
</dbReference>
<dbReference type="Proteomes" id="UP000249464">
    <property type="component" value="Unassembled WGS sequence"/>
</dbReference>
<dbReference type="InterPro" id="IPR051547">
    <property type="entry name" value="TDP2-like"/>
</dbReference>
<keyword evidence="5" id="KW-0479">Metal-binding</keyword>
<protein>
    <submittedName>
        <fullName evidence="13">BQ5605_C002g01134 protein</fullName>
    </submittedName>
</protein>
<comment type="cofactor">
    <cofactor evidence="1">
        <name>Mn(2+)</name>
        <dbReference type="ChEBI" id="CHEBI:29035"/>
    </cofactor>
</comment>
<evidence type="ECO:0000256" key="10">
    <source>
        <dbReference type="ARBA" id="ARBA00023242"/>
    </source>
</evidence>
<feature type="region of interest" description="Disordered" evidence="11">
    <location>
        <begin position="1"/>
        <end position="77"/>
    </location>
</feature>
<sequence length="439" mass="49452">MPKAPKRVKSTGKGHSGTTLSPSGSFVRARQSDGHRRALQSLVRAADDHGRRPDNDDVRPRRRRPKGKQPTQEANMFKTPLSVYTGKGTWKSYEPDSTSSASIGATTTIPWTSLRLVTYNTWSSSPNYSQAQSRALLMVLESSQADVISLQEVSHPLQTQLRSADWVRKHYLLTRLEDFWFVSRKGGSVQVQKLRGVGKKEGTREGVLMLVRKGLLEQRGWEAQVEYISMQRNQDEKDKAIILLRMMDSEGGEQVSIDGGVKDWQKLPALTSVQSCLVQWRIATSHYSSLPTCDQIRQHQYRQTLRLLQQKPTPRSSAILSDFNANSELEFAPFLASKWVDSHLLARCLSEPPDFREESTFGHLYPFVPGQRDGKPRKPRRIDRIYLGGEAKALAMSADGRMGTDPIFGDNGCKLKDVNGDEMFPSDHEGVWVELELGR</sequence>
<keyword evidence="6" id="KW-0227">DNA damage</keyword>
<evidence type="ECO:0000256" key="1">
    <source>
        <dbReference type="ARBA" id="ARBA00001936"/>
    </source>
</evidence>
<keyword evidence="4" id="KW-0540">Nuclease</keyword>
<keyword evidence="10" id="KW-0539">Nucleus</keyword>
<dbReference type="InterPro" id="IPR036691">
    <property type="entry name" value="Endo/exonu/phosph_ase_sf"/>
</dbReference>
<proteinExistence type="predicted"/>
<evidence type="ECO:0000259" key="12">
    <source>
        <dbReference type="Pfam" id="PF03372"/>
    </source>
</evidence>
<evidence type="ECO:0000256" key="5">
    <source>
        <dbReference type="ARBA" id="ARBA00022723"/>
    </source>
</evidence>
<dbReference type="PANTHER" id="PTHR15822:SF4">
    <property type="entry name" value="TYROSYL-DNA PHOSPHODIESTERASE 2"/>
    <property type="match status" value="1"/>
</dbReference>